<reference evidence="1 2" key="1">
    <citation type="journal article" date="2016" name="Nat. Commun.">
        <title>Thousands of microbial genomes shed light on interconnected biogeochemical processes in an aquifer system.</title>
        <authorList>
            <person name="Anantharaman K."/>
            <person name="Brown C.T."/>
            <person name="Hug L.A."/>
            <person name="Sharon I."/>
            <person name="Castelle C.J."/>
            <person name="Probst A.J."/>
            <person name="Thomas B.C."/>
            <person name="Singh A."/>
            <person name="Wilkins M.J."/>
            <person name="Karaoz U."/>
            <person name="Brodie E.L."/>
            <person name="Williams K.H."/>
            <person name="Hubbard S.S."/>
            <person name="Banfield J.F."/>
        </authorList>
    </citation>
    <scope>NUCLEOTIDE SEQUENCE [LARGE SCALE GENOMIC DNA]</scope>
</reference>
<dbReference type="Gene3D" id="3.40.630.30">
    <property type="match status" value="1"/>
</dbReference>
<dbReference type="InterPro" id="IPR016181">
    <property type="entry name" value="Acyl_CoA_acyltransferase"/>
</dbReference>
<dbReference type="SUPFAM" id="SSF55729">
    <property type="entry name" value="Acyl-CoA N-acyltransferases (Nat)"/>
    <property type="match status" value="1"/>
</dbReference>
<dbReference type="PANTHER" id="PTHR41368:SF1">
    <property type="entry name" value="PROTEIN YGHO"/>
    <property type="match status" value="1"/>
</dbReference>
<dbReference type="Proteomes" id="UP000177025">
    <property type="component" value="Unassembled WGS sequence"/>
</dbReference>
<protein>
    <recommendedName>
        <fullName evidence="3">N-acetyltransferase domain-containing protein</fullName>
    </recommendedName>
</protein>
<sequence>MLKITVVEDKRDWQDFLKLPWQIYKDNQYWIPPLLKDVTETLDTNKNPFWKHARRELYIARDNDKCVGRIAAIVDDNHNSFHEDRIGFFGFFECITDNEVAAGLWDSARDWLKQHKMDTMRGPVNPSMNDETAFLLEGFDKPPTIMMPYTHKYYLDLAENYGFKKAKDLYAFYKHASDGMPERIEKMIKRIKERTQVKIRPFNMRNFEKDARILKDIYNAAWEKNWGFVPMTEEEMDLTAEKLKQFADPELVLFAELDDEPVGVIVSVPDINQVLKHLNGKLGLIEMLKFLYYKKKVDGVRSLIAGVKKQYRETGIIAVLFYATEKAALKRGY</sequence>
<comment type="caution">
    <text evidence="1">The sequence shown here is derived from an EMBL/GenBank/DDBJ whole genome shotgun (WGS) entry which is preliminary data.</text>
</comment>
<dbReference type="AlphaFoldDB" id="A0A1F4UDC0"/>
<accession>A0A1F4UDC0</accession>
<evidence type="ECO:0000313" key="1">
    <source>
        <dbReference type="EMBL" id="OGC42936.1"/>
    </source>
</evidence>
<dbReference type="PANTHER" id="PTHR41368">
    <property type="entry name" value="PROTEIN YGHO"/>
    <property type="match status" value="1"/>
</dbReference>
<dbReference type="EMBL" id="MEUM01000044">
    <property type="protein sequence ID" value="OGC42936.1"/>
    <property type="molecule type" value="Genomic_DNA"/>
</dbReference>
<proteinExistence type="predicted"/>
<dbReference type="InterPro" id="IPR039968">
    <property type="entry name" value="BcerS-like"/>
</dbReference>
<feature type="non-terminal residue" evidence="1">
    <location>
        <position position="333"/>
    </location>
</feature>
<evidence type="ECO:0000313" key="2">
    <source>
        <dbReference type="Proteomes" id="UP000177025"/>
    </source>
</evidence>
<gene>
    <name evidence="1" type="ORF">A2Y85_00825</name>
</gene>
<evidence type="ECO:0008006" key="3">
    <source>
        <dbReference type="Google" id="ProtNLM"/>
    </source>
</evidence>
<organism evidence="1 2">
    <name type="scientific">candidate division WOR-3 bacterium RBG_13_43_14</name>
    <dbReference type="NCBI Taxonomy" id="1802590"/>
    <lineage>
        <taxon>Bacteria</taxon>
        <taxon>Bacteria division WOR-3</taxon>
    </lineage>
</organism>
<name>A0A1F4UDC0_UNCW3</name>